<organism evidence="4 5">
    <name type="scientific">Actinoallomurus bryophytorum</name>
    <dbReference type="NCBI Taxonomy" id="1490222"/>
    <lineage>
        <taxon>Bacteria</taxon>
        <taxon>Bacillati</taxon>
        <taxon>Actinomycetota</taxon>
        <taxon>Actinomycetes</taxon>
        <taxon>Streptosporangiales</taxon>
        <taxon>Thermomonosporaceae</taxon>
        <taxon>Actinoallomurus</taxon>
    </lineage>
</organism>
<dbReference type="PANTHER" id="PTHR36933">
    <property type="entry name" value="SLL0788 PROTEIN"/>
    <property type="match status" value="1"/>
</dbReference>
<dbReference type="AlphaFoldDB" id="A0A543BZB4"/>
<evidence type="ECO:0000313" key="5">
    <source>
        <dbReference type="Proteomes" id="UP000316096"/>
    </source>
</evidence>
<dbReference type="Proteomes" id="UP000316096">
    <property type="component" value="Unassembled WGS sequence"/>
</dbReference>
<feature type="chain" id="PRO_5039643598" evidence="2">
    <location>
        <begin position="23"/>
        <end position="197"/>
    </location>
</feature>
<dbReference type="OrthoDB" id="26872at2"/>
<feature type="domain" description="DUF305" evidence="3">
    <location>
        <begin position="53"/>
        <end position="194"/>
    </location>
</feature>
<evidence type="ECO:0000256" key="2">
    <source>
        <dbReference type="SAM" id="SignalP"/>
    </source>
</evidence>
<dbReference type="EMBL" id="VFOZ01000002">
    <property type="protein sequence ID" value="TQL90170.1"/>
    <property type="molecule type" value="Genomic_DNA"/>
</dbReference>
<keyword evidence="2" id="KW-0732">Signal</keyword>
<dbReference type="Gene3D" id="1.20.1260.10">
    <property type="match status" value="1"/>
</dbReference>
<dbReference type="PANTHER" id="PTHR36933:SF1">
    <property type="entry name" value="SLL0788 PROTEIN"/>
    <property type="match status" value="1"/>
</dbReference>
<evidence type="ECO:0000256" key="1">
    <source>
        <dbReference type="SAM" id="MobiDB-lite"/>
    </source>
</evidence>
<name>A0A543BZB4_9ACTN</name>
<dbReference type="InterPro" id="IPR005183">
    <property type="entry name" value="DUF305_CopM-like"/>
</dbReference>
<keyword evidence="5" id="KW-1185">Reference proteome</keyword>
<dbReference type="InterPro" id="IPR012347">
    <property type="entry name" value="Ferritin-like"/>
</dbReference>
<accession>A0A543BZB4</accession>
<evidence type="ECO:0000313" key="4">
    <source>
        <dbReference type="EMBL" id="TQL90170.1"/>
    </source>
</evidence>
<gene>
    <name evidence="4" type="ORF">FB559_7463</name>
</gene>
<evidence type="ECO:0000259" key="3">
    <source>
        <dbReference type="Pfam" id="PF03713"/>
    </source>
</evidence>
<feature type="signal peptide" evidence="2">
    <location>
        <begin position="1"/>
        <end position="22"/>
    </location>
</feature>
<protein>
    <submittedName>
        <fullName evidence="4">Uncharacterized protein (DUF305 family)</fullName>
    </submittedName>
</protein>
<dbReference type="Pfam" id="PF03713">
    <property type="entry name" value="DUF305"/>
    <property type="match status" value="1"/>
</dbReference>
<proteinExistence type="predicted"/>
<reference evidence="4 5" key="1">
    <citation type="submission" date="2019-06" db="EMBL/GenBank/DDBJ databases">
        <title>Sequencing the genomes of 1000 actinobacteria strains.</title>
        <authorList>
            <person name="Klenk H.-P."/>
        </authorList>
    </citation>
    <scope>NUCLEOTIDE SEQUENCE [LARGE SCALE GENOMIC DNA]</scope>
    <source>
        <strain evidence="4 5">DSM 102200</strain>
    </source>
</reference>
<dbReference type="PROSITE" id="PS51257">
    <property type="entry name" value="PROKAR_LIPOPROTEIN"/>
    <property type="match status" value="1"/>
</dbReference>
<feature type="region of interest" description="Disordered" evidence="1">
    <location>
        <begin position="27"/>
        <end position="47"/>
    </location>
</feature>
<sequence length="197" mass="21003">MSTRMKRTMSVLVAALALGACGGVDEKDAGHSTAGHPRGAGSVAATAGHNAQDARFVQMMIPHHQQAVAMAEQAAQRASSSKVRRLAARIARDQDPQIHAMTGWLKEWGTPMPSPGGMHMGDGMMSDADMKRLGALSGERFDEAFLRMMIEHHHGAVTMARTEQARGSDAEARAMAGSIVTAQSAEIRAMRKLLTAM</sequence>
<comment type="caution">
    <text evidence="4">The sequence shown here is derived from an EMBL/GenBank/DDBJ whole genome shotgun (WGS) entry which is preliminary data.</text>
</comment>